<dbReference type="GO" id="GO:0015421">
    <property type="term" value="F:ABC-type oligopeptide transporter activity"/>
    <property type="evidence" value="ECO:0007669"/>
    <property type="project" value="TreeGrafter"/>
</dbReference>
<evidence type="ECO:0000256" key="2">
    <source>
        <dbReference type="ARBA" id="ARBA00022448"/>
    </source>
</evidence>
<dbReference type="SMART" id="SM00382">
    <property type="entry name" value="AAA"/>
    <property type="match status" value="1"/>
</dbReference>
<dbReference type="Gene3D" id="3.40.50.300">
    <property type="entry name" value="P-loop containing nucleotide triphosphate hydrolases"/>
    <property type="match status" value="1"/>
</dbReference>
<dbReference type="Pfam" id="PF00005">
    <property type="entry name" value="ABC_tran"/>
    <property type="match status" value="1"/>
</dbReference>
<dbReference type="CDD" id="cd18573">
    <property type="entry name" value="ABC_6TM_ABCB10_like"/>
    <property type="match status" value="1"/>
</dbReference>
<evidence type="ECO:0000256" key="7">
    <source>
        <dbReference type="ARBA" id="ARBA00023136"/>
    </source>
</evidence>
<dbReference type="PANTHER" id="PTHR43394:SF1">
    <property type="entry name" value="ATP-BINDING CASSETTE SUB-FAMILY B MEMBER 10, MITOCHONDRIAL"/>
    <property type="match status" value="1"/>
</dbReference>
<evidence type="ECO:0000256" key="8">
    <source>
        <dbReference type="SAM" id="MobiDB-lite"/>
    </source>
</evidence>
<dbReference type="PROSITE" id="PS50893">
    <property type="entry name" value="ABC_TRANSPORTER_2"/>
    <property type="match status" value="1"/>
</dbReference>
<dbReference type="SUPFAM" id="SSF52540">
    <property type="entry name" value="P-loop containing nucleoside triphosphate hydrolases"/>
    <property type="match status" value="1"/>
</dbReference>
<evidence type="ECO:0000256" key="6">
    <source>
        <dbReference type="ARBA" id="ARBA00022989"/>
    </source>
</evidence>
<dbReference type="InterPro" id="IPR003439">
    <property type="entry name" value="ABC_transporter-like_ATP-bd"/>
</dbReference>
<dbReference type="PROSITE" id="PS50929">
    <property type="entry name" value="ABC_TM1F"/>
    <property type="match status" value="1"/>
</dbReference>
<evidence type="ECO:0000259" key="11">
    <source>
        <dbReference type="PROSITE" id="PS50929"/>
    </source>
</evidence>
<evidence type="ECO:0000313" key="12">
    <source>
        <dbReference type="EMBL" id="RUP12588.1"/>
    </source>
</evidence>
<feature type="transmembrane region" description="Helical" evidence="9">
    <location>
        <begin position="410"/>
        <end position="428"/>
    </location>
</feature>
<dbReference type="GO" id="GO:0005743">
    <property type="term" value="C:mitochondrial inner membrane"/>
    <property type="evidence" value="ECO:0007669"/>
    <property type="project" value="TreeGrafter"/>
</dbReference>
<keyword evidence="5 12" id="KW-0067">ATP-binding</keyword>
<sequence>MLPSRLLCNSRSAPHRQRNAFHTLLASVQPQKPPGSFPSFIALRTPPIARFSTSALPSKAARITPSDSIHFASPLPRLTPFAIVRAPVQRSLFSTKPGSAIKPAPDAATTATKDIAEGALKKKKLKNTISDARRLLSLARPEAKSITAAIALLIISSAITMSVPFSMGKIIDIVTNPSTTTFMGLTLPQFFMILSGVFVAGALANTGRVVIFRVAGERIIQRLRNDLYKAILRQDMAFFDANRSGDLISRLTNDTNVVGKSLTQNISDGLRSLATTSVGLTMMVFISPKLTAIMMAIVPPVAFCAVFYGRYVRELSRKTQTALGEITKVAEERLTNIRTVQAFAKEDIELERYSLTVKDVFNLAKKEAYASGLFFGGAGLSGNLVVLAVLGYGGHMVMEGVITVGELASFLLYTAYVGGSMAGLTSFYSEVMKGIGAGGRLFELLDRKTSIPTDTGIILPNAYGKITFHNVSFAYPARKQSNIFGNLSLSVEPGTIVAVCGQSGSGKSTIGSLLLRFYDPAQGSILINGTDIRDLNLKWWREQIGLVSQEPVLFAGTIAENISYGRAGATVDRIREAAIKANCQGFIDAFPDKYDTFVGERGISLSGGQKQRIAIARALLKDPSILILDEATSALDANSLYIHLLSNQLHLSLPAQRLRIRSPRSGRPRAPNGWPDGVHDCTPDFNDPHRERDCVY</sequence>
<dbReference type="InterPro" id="IPR017871">
    <property type="entry name" value="ABC_transporter-like_CS"/>
</dbReference>
<dbReference type="GO" id="GO:0090374">
    <property type="term" value="P:oligopeptide export from mitochondrion"/>
    <property type="evidence" value="ECO:0007669"/>
    <property type="project" value="TreeGrafter"/>
</dbReference>
<dbReference type="PANTHER" id="PTHR43394">
    <property type="entry name" value="ATP-DEPENDENT PERMEASE MDL1, MITOCHONDRIAL"/>
    <property type="match status" value="1"/>
</dbReference>
<dbReference type="Gene3D" id="1.20.1560.10">
    <property type="entry name" value="ABC transporter type 1, transmembrane domain"/>
    <property type="match status" value="1"/>
</dbReference>
<dbReference type="FunFam" id="1.20.1560.10:FF:000085">
    <property type="entry name" value="Probable ATP-binding cassette (ABC) transporter"/>
    <property type="match status" value="1"/>
</dbReference>
<comment type="caution">
    <text evidence="12">The sequence shown here is derived from an EMBL/GenBank/DDBJ whole genome shotgun (WGS) entry which is preliminary data.</text>
</comment>
<evidence type="ECO:0000256" key="1">
    <source>
        <dbReference type="ARBA" id="ARBA00004141"/>
    </source>
</evidence>
<evidence type="ECO:0000256" key="4">
    <source>
        <dbReference type="ARBA" id="ARBA00022741"/>
    </source>
</evidence>
<dbReference type="InterPro" id="IPR039421">
    <property type="entry name" value="Type_1_exporter"/>
</dbReference>
<feature type="transmembrane region" description="Helical" evidence="9">
    <location>
        <begin position="187"/>
        <end position="215"/>
    </location>
</feature>
<keyword evidence="3 9" id="KW-0812">Transmembrane</keyword>
<dbReference type="InterPro" id="IPR036640">
    <property type="entry name" value="ABC1_TM_sf"/>
</dbReference>
<dbReference type="AlphaFoldDB" id="A0A433B975"/>
<evidence type="ECO:0000313" key="13">
    <source>
        <dbReference type="Proteomes" id="UP000268093"/>
    </source>
</evidence>
<evidence type="ECO:0000259" key="10">
    <source>
        <dbReference type="PROSITE" id="PS50893"/>
    </source>
</evidence>
<dbReference type="Pfam" id="PF00664">
    <property type="entry name" value="ABC_membrane"/>
    <property type="match status" value="1"/>
</dbReference>
<gene>
    <name evidence="12" type="ORF">BC936DRAFT_139805</name>
</gene>
<proteinExistence type="predicted"/>
<dbReference type="InterPro" id="IPR027417">
    <property type="entry name" value="P-loop_NTPase"/>
</dbReference>
<feature type="transmembrane region" description="Helical" evidence="9">
    <location>
        <begin position="368"/>
        <end position="390"/>
    </location>
</feature>
<dbReference type="SUPFAM" id="SSF90123">
    <property type="entry name" value="ABC transporter transmembrane region"/>
    <property type="match status" value="1"/>
</dbReference>
<keyword evidence="13" id="KW-1185">Reference proteome</keyword>
<organism evidence="12 13">
    <name type="scientific">Jimgerdemannia flammicorona</name>
    <dbReference type="NCBI Taxonomy" id="994334"/>
    <lineage>
        <taxon>Eukaryota</taxon>
        <taxon>Fungi</taxon>
        <taxon>Fungi incertae sedis</taxon>
        <taxon>Mucoromycota</taxon>
        <taxon>Mucoromycotina</taxon>
        <taxon>Endogonomycetes</taxon>
        <taxon>Endogonales</taxon>
        <taxon>Endogonaceae</taxon>
        <taxon>Jimgerdemannia</taxon>
    </lineage>
</organism>
<evidence type="ECO:0000256" key="9">
    <source>
        <dbReference type="SAM" id="Phobius"/>
    </source>
</evidence>
<reference evidence="12 13" key="1">
    <citation type="journal article" date="2018" name="New Phytol.">
        <title>Phylogenomics of Endogonaceae and evolution of mycorrhizas within Mucoromycota.</title>
        <authorList>
            <person name="Chang Y."/>
            <person name="Desiro A."/>
            <person name="Na H."/>
            <person name="Sandor L."/>
            <person name="Lipzen A."/>
            <person name="Clum A."/>
            <person name="Barry K."/>
            <person name="Grigoriev I.V."/>
            <person name="Martin F.M."/>
            <person name="Stajich J.E."/>
            <person name="Smith M.E."/>
            <person name="Bonito G."/>
            <person name="Spatafora J.W."/>
        </authorList>
    </citation>
    <scope>NUCLEOTIDE SEQUENCE [LARGE SCALE GENOMIC DNA]</scope>
    <source>
        <strain evidence="12 13">GMNB39</strain>
    </source>
</reference>
<dbReference type="Proteomes" id="UP000268093">
    <property type="component" value="Unassembled WGS sequence"/>
</dbReference>
<feature type="domain" description="ABC transmembrane type-1" evidence="11">
    <location>
        <begin position="148"/>
        <end position="433"/>
    </location>
</feature>
<dbReference type="GO" id="GO:0016887">
    <property type="term" value="F:ATP hydrolysis activity"/>
    <property type="evidence" value="ECO:0007669"/>
    <property type="project" value="InterPro"/>
</dbReference>
<feature type="region of interest" description="Disordered" evidence="8">
    <location>
        <begin position="662"/>
        <end position="683"/>
    </location>
</feature>
<feature type="transmembrane region" description="Helical" evidence="9">
    <location>
        <begin position="269"/>
        <end position="286"/>
    </location>
</feature>
<feature type="transmembrane region" description="Helical" evidence="9">
    <location>
        <begin position="146"/>
        <end position="167"/>
    </location>
</feature>
<accession>A0A433B975</accession>
<dbReference type="InterPro" id="IPR003593">
    <property type="entry name" value="AAA+_ATPase"/>
</dbReference>
<dbReference type="FunFam" id="3.40.50.300:FF:000604">
    <property type="entry name" value="ABC transporter B family member 28"/>
    <property type="match status" value="1"/>
</dbReference>
<dbReference type="EMBL" id="RBNI01015837">
    <property type="protein sequence ID" value="RUP12588.1"/>
    <property type="molecule type" value="Genomic_DNA"/>
</dbReference>
<dbReference type="InterPro" id="IPR011527">
    <property type="entry name" value="ABC1_TM_dom"/>
</dbReference>
<keyword evidence="7 9" id="KW-0472">Membrane</keyword>
<dbReference type="PROSITE" id="PS00211">
    <property type="entry name" value="ABC_TRANSPORTER_1"/>
    <property type="match status" value="1"/>
</dbReference>
<name>A0A433B975_9FUNG</name>
<feature type="transmembrane region" description="Helical" evidence="9">
    <location>
        <begin position="292"/>
        <end position="311"/>
    </location>
</feature>
<comment type="subcellular location">
    <subcellularLocation>
        <location evidence="1">Membrane</location>
        <topology evidence="1">Multi-pass membrane protein</topology>
    </subcellularLocation>
</comment>
<evidence type="ECO:0000256" key="3">
    <source>
        <dbReference type="ARBA" id="ARBA00022692"/>
    </source>
</evidence>
<evidence type="ECO:0000256" key="5">
    <source>
        <dbReference type="ARBA" id="ARBA00022840"/>
    </source>
</evidence>
<protein>
    <submittedName>
        <fullName evidence="12">ATP-binding cassette sub-family B member 10, mitochondrial</fullName>
    </submittedName>
</protein>
<dbReference type="OrthoDB" id="6500128at2759"/>
<keyword evidence="6 9" id="KW-1133">Transmembrane helix</keyword>
<keyword evidence="2" id="KW-0813">Transport</keyword>
<keyword evidence="4" id="KW-0547">Nucleotide-binding</keyword>
<dbReference type="GO" id="GO:0005524">
    <property type="term" value="F:ATP binding"/>
    <property type="evidence" value="ECO:0007669"/>
    <property type="project" value="UniProtKB-KW"/>
</dbReference>
<feature type="domain" description="ABC transporter" evidence="10">
    <location>
        <begin position="466"/>
        <end position="690"/>
    </location>
</feature>